<dbReference type="GeneID" id="94835386"/>
<dbReference type="InterPro" id="IPR023362">
    <property type="entry name" value="PH-BEACH_dom"/>
</dbReference>
<dbReference type="PANTHER" id="PTHR13743:SF161">
    <property type="entry name" value="BEIGE_BEACH DOMAIN CONTAINING PROTEIN"/>
    <property type="match status" value="1"/>
</dbReference>
<dbReference type="SUPFAM" id="SSF50729">
    <property type="entry name" value="PH domain-like"/>
    <property type="match status" value="1"/>
</dbReference>
<reference evidence="3" key="1">
    <citation type="submission" date="2016-10" db="EMBL/GenBank/DDBJ databases">
        <authorList>
            <person name="Benchimol M."/>
            <person name="Almeida L.G."/>
            <person name="Vasconcelos A.T."/>
            <person name="Perreira-Neves A."/>
            <person name="Rosa I.A."/>
            <person name="Tasca T."/>
            <person name="Bogo M.R."/>
            <person name="de Souza W."/>
        </authorList>
    </citation>
    <scope>NUCLEOTIDE SEQUENCE [LARGE SCALE GENOMIC DNA]</scope>
    <source>
        <strain evidence="3">K</strain>
    </source>
</reference>
<dbReference type="RefSeq" id="XP_068364496.1">
    <property type="nucleotide sequence ID" value="XM_068500682.1"/>
</dbReference>
<evidence type="ECO:0000313" key="4">
    <source>
        <dbReference type="Proteomes" id="UP000179807"/>
    </source>
</evidence>
<feature type="domain" description="BEACH" evidence="1">
    <location>
        <begin position="1867"/>
        <end position="2148"/>
    </location>
</feature>
<sequence>MNNEIEKNLTDQCIFLNKVELLPCPCWEKDFIQISEFVDIIMAPILISPINPMDFNNAIWNILEISKIKPDFVLKFGVSWSKSKSLAINVSKAVFIDFFKLESDYVDDLFFKCGWNKINDSYFINDEYFLNFEYFTKDFITLLVKNSNEAEITIIAQKLIKSLIFLLKNEKKQFQLLNSINNEMIELPHLETYIPSDDIIEFPTFPNNVRFLIQETNLSSNIEKFRKNDFLFNMKENYHGKRTVLFVPNSIPFTLVSKSIRSQIDFLRLLSEKFDFFKISLINAIFSSSSVNLNHSPEFTLESTFEHSSTYSLEIISILLDILNDKLPKFDDYSFIILSPLFDDSINLFSFSDDYQKILYLRENYIKLIFNNISNKEEEIDHLFSSIQIRPIAFVEFLIISSRCTSVDLSFYFAKSNIYYFSIINSLIKKSIQSKSDFYNIEKISNEQEFYWLYNIIYNSLDSISQRKINAINYARLSILSYFQAKIESHQIIDKNALILLISNLFELPIQKYVFYLFSNLGIEAIKNDILCIFPKIFLKTPKNFACILIGNNLIDFMINNINLFHVYVSQACHWITLIKNNYTSLSIMQKLVLNLISLLLSSVHYQKNTNKEMDELEHVCLKYFACKINDLLLMKLLSLAAGKPIQIVSLKFSIVNARAIKIIILVYFEERIFDFLNELCKDSLKNCFQFSKYGIDNLLLDFLYENRNNLHVDLHLYKSILNVIISVTSHISSMKTTLKFISLFSPINTNHCPHYLPLFYDALNQISLRSHKYPSVSIPLSKNSLLYITNVSSSIINEDVTFSFWIYIKNVQSNLKCLFSVDDEKGKKLVVYIKETDIIVNIHDNGSAWSGKSTESLLIDRWQFFTVSFKIHQKTGFIIVSLMINRNEANKFLFSSTGFSENKSIKIIIGGNKYNPNVKFNKNEILSSNIILGPIGFYPSLNESNFIVLKESNPNIPPFEAFFYSVPVKVDDLVTFIFYKKNFGISKGINGYFEPIHFQQNASLINIILDQNKVDYLIPLFALDSIKFDNDYKNDISFFQLSINILINIFPRKESAQNSFANSRGFDMIYYLLIKSKIKINFCLYKRFIALYEILIDAKCQKQLLNDILFSIELWIKCKDFHRILRNWQKVLLPQHYDVLLSKYSIMSLLTILRVYLWIDPIEENIINVERNFDIDHVKLCRNILFQIIYKSNNFCEVDIEGLISHSISCPDTQQVCDLIDFSNELIYNNSLSFSIDFDTILPMHFLIFSNNSQIIQKTIIFFIKLHLLNAIKKISLANHIELICMHLPNIDNKEEFLEKKLLSLFCPEILPLCLLIALQSKKDYCMEKVCRFLSIKQSPTFTSTESWYFWPIVSLFLYENVYNLIVHFLALCPCNDWSTIYTTINIVSKVLCCSNYEPIHLFLLDIATQLINHYEKRKAEIFFRIVAHFLFIKQTYIYDQAKCDDFHSLEINDIYQKFRKLDNVTANEHYGVRIDKKGLFLDSDLALVAVNLYEKYPITEFEEFVILICAYHLEFDAVPIEKLKSLSITNSNALAVYDSRAISLGCKRLTNDSIYDVILGNKLFIEEFDKNHVDYFYDLNSNKALEYVQNHLKSSENNFRMHILEKFMNLANNLIRKLIDTDEMTISSFSKIWKSFWQNSLNEGIPWHYQSSSFYSQGKAKNNDVKEKHNIFGASRVHYKRDNTYCYAFCPFKLIKNEKFISYRNKSKIKAFLGVEKDENVPLKTELNLERFNSSSVIKKRNSIESSDKQPEFDENHLYAKDIPEIVIYETNKCQLIRINKKSFVPFYVTKDKISIGKENIKMDEISHVFLRSIRHQQTAIEIFVENGNSYLLNFVTLNKQNLTSLSITQLLFPFIKKQQNIQISSNSIFFESKLFTKKWVNREISNFEYLMLLNIHCGRSFNDSSIYPVMPWIISDYDSYNLDLLNKNSFRDLSLPIGAIGEKRFEQLDLSYKRANKNDIAFLYSSWLICPLTLYLWLVRLEPFTSQHLKMHDGKFDHANRQFSSMKIAYKLCTTSANDFRELIPEFFFNPDILVNHNKFNIGKEDDGNVKLPNWAETPFDFIYKHRKALECEKVSLKLNKWIDLVFGCNQRSYEAKNVYCNEIYSDIWDSINEKNPKNENHINTILDLVGQIPQPLFNIPHPIRQAKHLNNHLRKEWLSFETKLFNNKNIKLSFIHKNTNKEYYIFAIENLEYKVTQYQIKQKKVIFKENFQITEKQHNTKQFTPDGFVLTSLNEFSIFLNNKTQRYTLQNCPISKIYKVASSNLYVAASDNNTNIYIFKKRITNNPFCSFSILKGSVKHVAISDVFQLCVCGSKYSFLILISLNSKEIVKYIHFEKQIDQNENDSPKKILNKHFEKPTLILITPSWGFILVCSSIVINTSKQYFVRVYSVNGDFIRKAQLNKKVRFWVSWKTKDGFDNLLISDKHNVYFSEAYYIAFNKPILSFSETIVGIDYLQEIEKAVVILDTCRTIVLDLLMNELK</sequence>
<gene>
    <name evidence="3" type="ORF">TRFO_19249</name>
</gene>
<dbReference type="SUPFAM" id="SSF49899">
    <property type="entry name" value="Concanavalin A-like lectins/glucanases"/>
    <property type="match status" value="1"/>
</dbReference>
<evidence type="ECO:0000313" key="3">
    <source>
        <dbReference type="EMBL" id="OHT11360.1"/>
    </source>
</evidence>
<evidence type="ECO:0000259" key="2">
    <source>
        <dbReference type="PROSITE" id="PS51783"/>
    </source>
</evidence>
<comment type="caution">
    <text evidence="3">The sequence shown here is derived from an EMBL/GenBank/DDBJ whole genome shotgun (WGS) entry which is preliminary data.</text>
</comment>
<keyword evidence="4" id="KW-1185">Reference proteome</keyword>
<dbReference type="InterPro" id="IPR011993">
    <property type="entry name" value="PH-like_dom_sf"/>
</dbReference>
<dbReference type="InterPro" id="IPR050865">
    <property type="entry name" value="BEACH_Domain"/>
</dbReference>
<feature type="domain" description="BEACH-type PH" evidence="2">
    <location>
        <begin position="1754"/>
        <end position="1851"/>
    </location>
</feature>
<dbReference type="CDD" id="cd06071">
    <property type="entry name" value="Beach"/>
    <property type="match status" value="1"/>
</dbReference>
<dbReference type="SUPFAM" id="SSF50978">
    <property type="entry name" value="WD40 repeat-like"/>
    <property type="match status" value="1"/>
</dbReference>
<evidence type="ECO:0000259" key="1">
    <source>
        <dbReference type="PROSITE" id="PS50197"/>
    </source>
</evidence>
<protein>
    <recommendedName>
        <fullName evidence="5">Beige/BEACH domain containing protein</fullName>
    </recommendedName>
</protein>
<dbReference type="Gene3D" id="2.30.29.30">
    <property type="entry name" value="Pleckstrin-homology domain (PH domain)/Phosphotyrosine-binding domain (PTB)"/>
    <property type="match status" value="1"/>
</dbReference>
<evidence type="ECO:0008006" key="5">
    <source>
        <dbReference type="Google" id="ProtNLM"/>
    </source>
</evidence>
<dbReference type="SMART" id="SM01026">
    <property type="entry name" value="Beach"/>
    <property type="match status" value="1"/>
</dbReference>
<dbReference type="Pfam" id="PF02138">
    <property type="entry name" value="Beach"/>
    <property type="match status" value="1"/>
</dbReference>
<dbReference type="PANTHER" id="PTHR13743">
    <property type="entry name" value="BEIGE/BEACH-RELATED"/>
    <property type="match status" value="1"/>
</dbReference>
<dbReference type="OrthoDB" id="26681at2759"/>
<dbReference type="InterPro" id="IPR036372">
    <property type="entry name" value="BEACH_dom_sf"/>
</dbReference>
<dbReference type="Gene3D" id="1.10.1540.10">
    <property type="entry name" value="BEACH domain"/>
    <property type="match status" value="1"/>
</dbReference>
<name>A0A1J4KK80_9EUKA</name>
<dbReference type="InterPro" id="IPR000409">
    <property type="entry name" value="BEACH_dom"/>
</dbReference>
<proteinExistence type="predicted"/>
<dbReference type="PROSITE" id="PS51783">
    <property type="entry name" value="PH_BEACH"/>
    <property type="match status" value="1"/>
</dbReference>
<dbReference type="Proteomes" id="UP000179807">
    <property type="component" value="Unassembled WGS sequence"/>
</dbReference>
<dbReference type="EMBL" id="MLAK01000590">
    <property type="protein sequence ID" value="OHT11360.1"/>
    <property type="molecule type" value="Genomic_DNA"/>
</dbReference>
<organism evidence="3 4">
    <name type="scientific">Tritrichomonas foetus</name>
    <dbReference type="NCBI Taxonomy" id="1144522"/>
    <lineage>
        <taxon>Eukaryota</taxon>
        <taxon>Metamonada</taxon>
        <taxon>Parabasalia</taxon>
        <taxon>Tritrichomonadida</taxon>
        <taxon>Tritrichomonadidae</taxon>
        <taxon>Tritrichomonas</taxon>
    </lineage>
</organism>
<dbReference type="VEuPathDB" id="TrichDB:TRFO_19249"/>
<dbReference type="InterPro" id="IPR036322">
    <property type="entry name" value="WD40_repeat_dom_sf"/>
</dbReference>
<dbReference type="PROSITE" id="PS50197">
    <property type="entry name" value="BEACH"/>
    <property type="match status" value="1"/>
</dbReference>
<dbReference type="Gene3D" id="2.60.120.200">
    <property type="match status" value="1"/>
</dbReference>
<dbReference type="SUPFAM" id="SSF81837">
    <property type="entry name" value="BEACH domain"/>
    <property type="match status" value="1"/>
</dbReference>
<accession>A0A1J4KK80</accession>
<dbReference type="InterPro" id="IPR013320">
    <property type="entry name" value="ConA-like_dom_sf"/>
</dbReference>